<dbReference type="AlphaFoldDB" id="A0AA37TBL7"/>
<name>A0AA37TBL7_9HYPH</name>
<gene>
    <name evidence="4" type="ORF">GCM10007890_02250</name>
</gene>
<accession>A0AA37TBL7</accession>
<evidence type="ECO:0000259" key="3">
    <source>
        <dbReference type="Pfam" id="PF22725"/>
    </source>
</evidence>
<dbReference type="GO" id="GO:0016491">
    <property type="term" value="F:oxidoreductase activity"/>
    <property type="evidence" value="ECO:0007669"/>
    <property type="project" value="UniProtKB-KW"/>
</dbReference>
<dbReference type="InterPro" id="IPR055170">
    <property type="entry name" value="GFO_IDH_MocA-like_dom"/>
</dbReference>
<comment type="caution">
    <text evidence="4">The sequence shown here is derived from an EMBL/GenBank/DDBJ whole genome shotgun (WGS) entry which is preliminary data.</text>
</comment>
<dbReference type="EMBL" id="BSPL01000004">
    <property type="protein sequence ID" value="GLS68213.1"/>
    <property type="molecule type" value="Genomic_DNA"/>
</dbReference>
<keyword evidence="5" id="KW-1185">Reference proteome</keyword>
<dbReference type="Gene3D" id="3.40.50.720">
    <property type="entry name" value="NAD(P)-binding Rossmann-like Domain"/>
    <property type="match status" value="1"/>
</dbReference>
<proteinExistence type="inferred from homology"/>
<dbReference type="PRINTS" id="PR01775">
    <property type="entry name" value="GLFROXRDTASE"/>
</dbReference>
<reference evidence="5" key="1">
    <citation type="journal article" date="2019" name="Int. J. Syst. Evol. Microbiol.">
        <title>The Global Catalogue of Microorganisms (GCM) 10K type strain sequencing project: providing services to taxonomists for standard genome sequencing and annotation.</title>
        <authorList>
            <consortium name="The Broad Institute Genomics Platform"/>
            <consortium name="The Broad Institute Genome Sequencing Center for Infectious Disease"/>
            <person name="Wu L."/>
            <person name="Ma J."/>
        </authorList>
    </citation>
    <scope>NUCLEOTIDE SEQUENCE [LARGE SCALE GENOMIC DNA]</scope>
    <source>
        <strain evidence="5">NBRC 103632</strain>
    </source>
</reference>
<dbReference type="Pfam" id="PF22725">
    <property type="entry name" value="GFO_IDH_MocA_C3"/>
    <property type="match status" value="1"/>
</dbReference>
<evidence type="ECO:0000313" key="4">
    <source>
        <dbReference type="EMBL" id="GLS68213.1"/>
    </source>
</evidence>
<keyword evidence="2" id="KW-0560">Oxidoreductase</keyword>
<sequence>MIAYRLQYNIAHRTLIGLARQKAYGELRLIEAVNTQNDAAPGQWRQIKALAGGGSLPDVGLHCLNAFRYITGEEPVEITGRLTQPKGDPRFCEVEDISHFTLLFPSGVFAAGTAGYSMHENRRLRADATDGWFGLDPAFSYNNLVMHIGHRAGPANAQEQRVFTPRNQFAVEMDQFAECIRTNREPNTPGEEGLQDQRIMAAIYEAAAGGGVVKMAASDRLDATRGPAPNEQSG</sequence>
<dbReference type="PANTHER" id="PTHR43708">
    <property type="entry name" value="CONSERVED EXPRESSED OXIDOREDUCTASE (EUROFUNG)"/>
    <property type="match status" value="1"/>
</dbReference>
<dbReference type="SUPFAM" id="SSF55347">
    <property type="entry name" value="Glyceraldehyde-3-phosphate dehydrogenase-like, C-terminal domain"/>
    <property type="match status" value="1"/>
</dbReference>
<dbReference type="Proteomes" id="UP001157440">
    <property type="component" value="Unassembled WGS sequence"/>
</dbReference>
<comment type="similarity">
    <text evidence="1">Belongs to the Gfo/Idh/MocA family.</text>
</comment>
<organism evidence="4 5">
    <name type="scientific">Methylobacterium tardum</name>
    <dbReference type="NCBI Taxonomy" id="374432"/>
    <lineage>
        <taxon>Bacteria</taxon>
        <taxon>Pseudomonadati</taxon>
        <taxon>Pseudomonadota</taxon>
        <taxon>Alphaproteobacteria</taxon>
        <taxon>Hyphomicrobiales</taxon>
        <taxon>Methylobacteriaceae</taxon>
        <taxon>Methylobacterium</taxon>
    </lineage>
</organism>
<dbReference type="Gene3D" id="3.30.360.10">
    <property type="entry name" value="Dihydrodipicolinate Reductase, domain 2"/>
    <property type="match status" value="1"/>
</dbReference>
<dbReference type="InterPro" id="IPR051317">
    <property type="entry name" value="Gfo/Idh/MocA_oxidoreduct"/>
</dbReference>
<evidence type="ECO:0000256" key="1">
    <source>
        <dbReference type="ARBA" id="ARBA00010928"/>
    </source>
</evidence>
<dbReference type="RefSeq" id="WP_238199623.1">
    <property type="nucleotide sequence ID" value="NZ_BPQZ01000042.1"/>
</dbReference>
<evidence type="ECO:0000313" key="5">
    <source>
        <dbReference type="Proteomes" id="UP001157440"/>
    </source>
</evidence>
<protein>
    <recommendedName>
        <fullName evidence="3">GFO/IDH/MocA-like oxidoreductase domain-containing protein</fullName>
    </recommendedName>
</protein>
<evidence type="ECO:0000256" key="2">
    <source>
        <dbReference type="ARBA" id="ARBA00023002"/>
    </source>
</evidence>
<dbReference type="InterPro" id="IPR008354">
    <property type="entry name" value="Glc-Fru_OxRdtase_bac"/>
</dbReference>
<dbReference type="PANTHER" id="PTHR43708:SF5">
    <property type="entry name" value="CONSERVED EXPRESSED OXIDOREDUCTASE (EUROFUNG)-RELATED"/>
    <property type="match status" value="1"/>
</dbReference>
<feature type="domain" description="GFO/IDH/MocA-like oxidoreductase" evidence="3">
    <location>
        <begin position="13"/>
        <end position="132"/>
    </location>
</feature>